<dbReference type="SUPFAM" id="SSF54637">
    <property type="entry name" value="Thioesterase/thiol ester dehydrase-isomerase"/>
    <property type="match status" value="1"/>
</dbReference>
<evidence type="ECO:0000256" key="2">
    <source>
        <dbReference type="ARBA" id="ARBA00022801"/>
    </source>
</evidence>
<proteinExistence type="inferred from homology"/>
<comment type="similarity">
    <text evidence="1">Belongs to the 4-hydroxybenzoyl-CoA thioesterase family.</text>
</comment>
<comment type="caution">
    <text evidence="3">The sequence shown here is derived from an EMBL/GenBank/DDBJ whole genome shotgun (WGS) entry which is preliminary data.</text>
</comment>
<evidence type="ECO:0000256" key="1">
    <source>
        <dbReference type="ARBA" id="ARBA00005953"/>
    </source>
</evidence>
<dbReference type="AlphaFoldDB" id="A0A136A4V9"/>
<dbReference type="InterPro" id="IPR029069">
    <property type="entry name" value="HotDog_dom_sf"/>
</dbReference>
<dbReference type="PANTHER" id="PTHR31793">
    <property type="entry name" value="4-HYDROXYBENZOYL-COA THIOESTERASE FAMILY MEMBER"/>
    <property type="match status" value="1"/>
</dbReference>
<dbReference type="EMBL" id="LSNE01000003">
    <property type="protein sequence ID" value="KXI30259.1"/>
    <property type="molecule type" value="Genomic_DNA"/>
</dbReference>
<protein>
    <submittedName>
        <fullName evidence="3">Thioesterase</fullName>
    </submittedName>
</protein>
<keyword evidence="2" id="KW-0378">Hydrolase</keyword>
<dbReference type="CDD" id="cd00586">
    <property type="entry name" value="4HBT"/>
    <property type="match status" value="1"/>
</dbReference>
<dbReference type="Pfam" id="PF13279">
    <property type="entry name" value="4HBT_2"/>
    <property type="match status" value="1"/>
</dbReference>
<dbReference type="RefSeq" id="WP_068374344.1">
    <property type="nucleotide sequence ID" value="NZ_LSNE01000003.1"/>
</dbReference>
<keyword evidence="4" id="KW-1185">Reference proteome</keyword>
<accession>A0A136A4V9</accession>
<name>A0A136A4V9_9ALTE</name>
<dbReference type="OrthoDB" id="9799036at2"/>
<organism evidence="3 4">
    <name type="scientific">Paraglaciecola hydrolytica</name>
    <dbReference type="NCBI Taxonomy" id="1799789"/>
    <lineage>
        <taxon>Bacteria</taxon>
        <taxon>Pseudomonadati</taxon>
        <taxon>Pseudomonadota</taxon>
        <taxon>Gammaproteobacteria</taxon>
        <taxon>Alteromonadales</taxon>
        <taxon>Alteromonadaceae</taxon>
        <taxon>Paraglaciecola</taxon>
    </lineage>
</organism>
<dbReference type="InterPro" id="IPR050563">
    <property type="entry name" value="4-hydroxybenzoyl-CoA_TE"/>
</dbReference>
<sequence>MNTEICNKSDYPYFETLPTRWADNDMYGHVNNVVYYAYCDTVVNRLLINKGWLNPLEDKVIAVVAETQCRFFASVAYPQILEIGLLVERVGNSSVTYRLGVFKQDSVEPAAQGRFVHVYVDSQTRQPVAIPAAVRQGLLALTAV</sequence>
<dbReference type="Gene3D" id="3.10.129.10">
    <property type="entry name" value="Hotdog Thioesterase"/>
    <property type="match status" value="1"/>
</dbReference>
<evidence type="ECO:0000313" key="3">
    <source>
        <dbReference type="EMBL" id="KXI30259.1"/>
    </source>
</evidence>
<dbReference type="Proteomes" id="UP000070299">
    <property type="component" value="Unassembled WGS sequence"/>
</dbReference>
<evidence type="ECO:0000313" key="4">
    <source>
        <dbReference type="Proteomes" id="UP000070299"/>
    </source>
</evidence>
<gene>
    <name evidence="3" type="ORF">AX660_09760</name>
</gene>
<dbReference type="PANTHER" id="PTHR31793:SF27">
    <property type="entry name" value="NOVEL THIOESTERASE SUPERFAMILY DOMAIN AND SAPOSIN A-TYPE DOMAIN CONTAINING PROTEIN (0610012H03RIK)"/>
    <property type="match status" value="1"/>
</dbReference>
<reference evidence="4" key="1">
    <citation type="submission" date="2016-02" db="EMBL/GenBank/DDBJ databases">
        <authorList>
            <person name="Schultz-Johansen M."/>
            <person name="Glaring M.A."/>
            <person name="Bech P.K."/>
            <person name="Stougaard P."/>
        </authorList>
    </citation>
    <scope>NUCLEOTIDE SEQUENCE [LARGE SCALE GENOMIC DNA]</scope>
    <source>
        <strain evidence="4">S66</strain>
    </source>
</reference>
<dbReference type="STRING" id="1799789.AX660_09760"/>
<dbReference type="GO" id="GO:0047617">
    <property type="term" value="F:fatty acyl-CoA hydrolase activity"/>
    <property type="evidence" value="ECO:0007669"/>
    <property type="project" value="TreeGrafter"/>
</dbReference>